<evidence type="ECO:0000313" key="4">
    <source>
        <dbReference type="Proteomes" id="UP000737402"/>
    </source>
</evidence>
<keyword evidence="4" id="KW-1185">Reference proteome</keyword>
<proteinExistence type="predicted"/>
<evidence type="ECO:0000259" key="2">
    <source>
        <dbReference type="PROSITE" id="PS50042"/>
    </source>
</evidence>
<feature type="domain" description="Cyclic nucleotide-binding" evidence="2">
    <location>
        <begin position="361"/>
        <end position="421"/>
    </location>
</feature>
<dbReference type="Gene3D" id="2.60.40.4170">
    <property type="match status" value="1"/>
</dbReference>
<evidence type="ECO:0000256" key="1">
    <source>
        <dbReference type="SAM" id="MobiDB-lite"/>
    </source>
</evidence>
<dbReference type="InterPro" id="IPR031888">
    <property type="entry name" value="DUF5068"/>
</dbReference>
<reference evidence="3 4" key="1">
    <citation type="submission" date="2021-01" db="EMBL/GenBank/DDBJ databases">
        <title>Genomic Encyclopedia of Type Strains, Phase IV (KMG-IV): sequencing the most valuable type-strain genomes for metagenomic binning, comparative biology and taxonomic classification.</title>
        <authorList>
            <person name="Goeker M."/>
        </authorList>
    </citation>
    <scope>NUCLEOTIDE SEQUENCE [LARGE SCALE GENOMIC DNA]</scope>
    <source>
        <strain evidence="3 4">DSM 25879</strain>
    </source>
</reference>
<protein>
    <recommendedName>
        <fullName evidence="2">Cyclic nucleotide-binding domain-containing protein</fullName>
    </recommendedName>
</protein>
<dbReference type="EMBL" id="JAFBED010000009">
    <property type="protein sequence ID" value="MBM7621601.1"/>
    <property type="molecule type" value="Genomic_DNA"/>
</dbReference>
<name>A0ABS2P3R4_9BACI</name>
<comment type="caution">
    <text evidence="3">The sequence shown here is derived from an EMBL/GenBank/DDBJ whole genome shotgun (WGS) entry which is preliminary data.</text>
</comment>
<accession>A0ABS2P3R4</accession>
<evidence type="ECO:0000313" key="3">
    <source>
        <dbReference type="EMBL" id="MBM7621601.1"/>
    </source>
</evidence>
<dbReference type="PROSITE" id="PS50042">
    <property type="entry name" value="CNMP_BINDING_3"/>
    <property type="match status" value="1"/>
</dbReference>
<feature type="region of interest" description="Disordered" evidence="1">
    <location>
        <begin position="13"/>
        <end position="84"/>
    </location>
</feature>
<dbReference type="InterPro" id="IPR000595">
    <property type="entry name" value="cNMP-bd_dom"/>
</dbReference>
<organism evidence="3 4">
    <name type="scientific">Sutcliffiella tianshenii</name>
    <dbReference type="NCBI Taxonomy" id="1463404"/>
    <lineage>
        <taxon>Bacteria</taxon>
        <taxon>Bacillati</taxon>
        <taxon>Bacillota</taxon>
        <taxon>Bacilli</taxon>
        <taxon>Bacillales</taxon>
        <taxon>Bacillaceae</taxon>
        <taxon>Sutcliffiella</taxon>
    </lineage>
</organism>
<sequence length="421" mass="47140">MLTSFLCTALLLGACGNGEQGSEEAPKNKEPEVEETASAPEENVEDAENGEKTPPDEEEAASASDGETLNPYIEESTGGKSEVLYSNKEPGFVSDENGFKVTVDEYEIVKVTDMNQSNATRFNDSTTGYIISALVSVDNQTGKPVYFNGTMNIRLQDEYTYVPSNSKDYIEDGKGLRPKGYEPGMDGNINMYEDGEQVSGLVTFRMSEDEYEMMKSVNPKFIIESSASHSEDFQGAGDFMTEKVFDFTYSGDHEESSAGAQSFYPDQLTTNNIADKEMIFEKTDINTTEKIEDTEITLEGVQYTTVIPTDGNESRFEDVEMVALTVKTKVKNNTDQDLTLFNLPAKVEIDRDRGYARNNGFAEPSKPDIVKPGEEAERYFVFLFRKDEFELFKTFKMEVGPFFGEKEYLFGEKTVTFDLPR</sequence>
<dbReference type="Pfam" id="PF16781">
    <property type="entry name" value="DUF5068"/>
    <property type="match status" value="1"/>
</dbReference>
<dbReference type="Proteomes" id="UP000737402">
    <property type="component" value="Unassembled WGS sequence"/>
</dbReference>
<gene>
    <name evidence="3" type="ORF">JOC95_003490</name>
</gene>